<dbReference type="AlphaFoldDB" id="L7UGQ6"/>
<dbReference type="GO" id="GO:0000725">
    <property type="term" value="P:recombinational repair"/>
    <property type="evidence" value="ECO:0007669"/>
    <property type="project" value="TreeGrafter"/>
</dbReference>
<feature type="domain" description="NERD" evidence="1">
    <location>
        <begin position="11"/>
        <end position="126"/>
    </location>
</feature>
<dbReference type="PANTHER" id="PTHR11070:SF45">
    <property type="entry name" value="DNA 3'-5' HELICASE"/>
    <property type="match status" value="1"/>
</dbReference>
<dbReference type="InterPro" id="IPR011528">
    <property type="entry name" value="NERD"/>
</dbReference>
<protein>
    <recommendedName>
        <fullName evidence="1">NERD domain-containing protein</fullName>
    </recommendedName>
</protein>
<dbReference type="STRING" id="1278073.MYSTI_04331"/>
<dbReference type="KEGG" id="msd:MYSTI_04331"/>
<reference evidence="2 3" key="1">
    <citation type="journal article" date="2013" name="Genome Announc.">
        <title>Complete genome sequence of Myxococcus stipitatus strain DSM 14675, a fruiting myxobacterium.</title>
        <authorList>
            <person name="Huntley S."/>
            <person name="Kneip S."/>
            <person name="Treuner-Lange A."/>
            <person name="Sogaard-Andersen L."/>
        </authorList>
    </citation>
    <scope>NUCLEOTIDE SEQUENCE [LARGE SCALE GENOMIC DNA]</scope>
    <source>
        <strain evidence="3">DSM 14675 / JCM 12634 / Mx s8</strain>
    </source>
</reference>
<dbReference type="Pfam" id="PF09848">
    <property type="entry name" value="SLFN-g3_helicase"/>
    <property type="match status" value="1"/>
</dbReference>
<dbReference type="PROSITE" id="PS50965">
    <property type="entry name" value="NERD"/>
    <property type="match status" value="1"/>
</dbReference>
<evidence type="ECO:0000313" key="2">
    <source>
        <dbReference type="EMBL" id="AGC45629.1"/>
    </source>
</evidence>
<name>L7UGQ6_MYXSD</name>
<dbReference type="OrthoDB" id="5441773at2"/>
<dbReference type="Pfam" id="PF08378">
    <property type="entry name" value="NERD"/>
    <property type="match status" value="1"/>
</dbReference>
<dbReference type="Gene3D" id="3.40.50.300">
    <property type="entry name" value="P-loop containing nucleotide triphosphate hydrolases"/>
    <property type="match status" value="2"/>
</dbReference>
<accession>L7UGQ6</accession>
<dbReference type="SUPFAM" id="SSF52540">
    <property type="entry name" value="P-loop containing nucleoside triphosphate hydrolases"/>
    <property type="match status" value="1"/>
</dbReference>
<dbReference type="RefSeq" id="WP_015349889.1">
    <property type="nucleotide sequence ID" value="NC_020126.1"/>
</dbReference>
<organism evidence="2 3">
    <name type="scientific">Myxococcus stipitatus (strain DSM 14675 / JCM 12634 / Mx s8)</name>
    <dbReference type="NCBI Taxonomy" id="1278073"/>
    <lineage>
        <taxon>Bacteria</taxon>
        <taxon>Pseudomonadati</taxon>
        <taxon>Myxococcota</taxon>
        <taxon>Myxococcia</taxon>
        <taxon>Myxococcales</taxon>
        <taxon>Cystobacterineae</taxon>
        <taxon>Myxococcaceae</taxon>
        <taxon>Myxococcus</taxon>
    </lineage>
</organism>
<dbReference type="Proteomes" id="UP000011131">
    <property type="component" value="Chromosome"/>
</dbReference>
<evidence type="ECO:0000313" key="3">
    <source>
        <dbReference type="Proteomes" id="UP000011131"/>
    </source>
</evidence>
<dbReference type="GO" id="GO:0043138">
    <property type="term" value="F:3'-5' DNA helicase activity"/>
    <property type="evidence" value="ECO:0007669"/>
    <property type="project" value="TreeGrafter"/>
</dbReference>
<dbReference type="GO" id="GO:0005524">
    <property type="term" value="F:ATP binding"/>
    <property type="evidence" value="ECO:0007669"/>
    <property type="project" value="InterPro"/>
</dbReference>
<dbReference type="PATRIC" id="fig|1278073.3.peg.4398"/>
<dbReference type="GO" id="GO:0003677">
    <property type="term" value="F:DNA binding"/>
    <property type="evidence" value="ECO:0007669"/>
    <property type="project" value="InterPro"/>
</dbReference>
<dbReference type="HOGENOM" id="CLU_024502_0_0_7"/>
<dbReference type="EMBL" id="CP004025">
    <property type="protein sequence ID" value="AGC45629.1"/>
    <property type="molecule type" value="Genomic_DNA"/>
</dbReference>
<dbReference type="InterPro" id="IPR027417">
    <property type="entry name" value="P-loop_NTPase"/>
</dbReference>
<dbReference type="eggNOG" id="COG0507">
    <property type="taxonomic scope" value="Bacteria"/>
</dbReference>
<dbReference type="PANTHER" id="PTHR11070">
    <property type="entry name" value="UVRD / RECB / PCRA DNA HELICASE FAMILY MEMBER"/>
    <property type="match status" value="1"/>
</dbReference>
<dbReference type="InterPro" id="IPR018647">
    <property type="entry name" value="SLFN_3-like_DNA/RNA_helicase"/>
</dbReference>
<sequence>MAILIPDVPKACPNSERYVYERLGRDLPPDWLVLHSLGLGNHEKKIWGEADIVVLSTLGIFTLEVKGGTVECADGVWSFGGDFAKYTKRESPWAQAMGALGAVRNHLCDKDPAFKEVLFGFGVAMPYTTFTVTGTEIIPEVLVDRRGFRQSLKTFVHALENYWKAECFQKHRRNYRGLTVAELRRARQLLRPDVETALSLGGYLTGLEDRLVQLTNEQIRASRRMVANPRTVVRGAAGTGKSVIAFERACQLSAEGHRVLYLCFNHLLASHVRAGIARVPRAERVEVHHVHALYRELIVRAGLLARLDAQDAHAQEFFQKRFPELAIEALCESIRDAWDVLVVDEAQDLLTPEHLDVFDLLVKDGLGRGRWHLFFDPKQNLYGRDVQAQVEERLAGGAPAFDDLYENCRNTRQVAVQASIISGTDLPVTGAPDGPETGIHYYSRPEEGLAALDALVRKLMDSDVRPNDLAILSTRRPDNSLLAGVNSLAGRRLVDPSDEAGLRLGGLLFSTMHSFKGLERQAVIAIDMDEIGGDAWSMLHYAGLSRARCLLHVFLPVSARKSYERQAQAFGRRLTVRGA</sequence>
<dbReference type="InterPro" id="IPR000212">
    <property type="entry name" value="DNA_helicase_UvrD/REP"/>
</dbReference>
<dbReference type="GO" id="GO:0005829">
    <property type="term" value="C:cytosol"/>
    <property type="evidence" value="ECO:0007669"/>
    <property type="project" value="TreeGrafter"/>
</dbReference>
<keyword evidence="3" id="KW-1185">Reference proteome</keyword>
<proteinExistence type="predicted"/>
<gene>
    <name evidence="2" type="ordered locus">MYSTI_04331</name>
</gene>
<evidence type="ECO:0000259" key="1">
    <source>
        <dbReference type="PROSITE" id="PS50965"/>
    </source>
</evidence>